<feature type="region of interest" description="Disordered" evidence="1">
    <location>
        <begin position="275"/>
        <end position="310"/>
    </location>
</feature>
<gene>
    <name evidence="2" type="ORF">DFH08DRAFT_808780</name>
</gene>
<name>A0AAD7A352_9AGAR</name>
<evidence type="ECO:0000256" key="1">
    <source>
        <dbReference type="SAM" id="MobiDB-lite"/>
    </source>
</evidence>
<evidence type="ECO:0000313" key="3">
    <source>
        <dbReference type="Proteomes" id="UP001218218"/>
    </source>
</evidence>
<reference evidence="2" key="1">
    <citation type="submission" date="2023-03" db="EMBL/GenBank/DDBJ databases">
        <title>Massive genome expansion in bonnet fungi (Mycena s.s.) driven by repeated elements and novel gene families across ecological guilds.</title>
        <authorList>
            <consortium name="Lawrence Berkeley National Laboratory"/>
            <person name="Harder C.B."/>
            <person name="Miyauchi S."/>
            <person name="Viragh M."/>
            <person name="Kuo A."/>
            <person name="Thoen E."/>
            <person name="Andreopoulos B."/>
            <person name="Lu D."/>
            <person name="Skrede I."/>
            <person name="Drula E."/>
            <person name="Henrissat B."/>
            <person name="Morin E."/>
            <person name="Kohler A."/>
            <person name="Barry K."/>
            <person name="LaButti K."/>
            <person name="Morin E."/>
            <person name="Salamov A."/>
            <person name="Lipzen A."/>
            <person name="Mereny Z."/>
            <person name="Hegedus B."/>
            <person name="Baldrian P."/>
            <person name="Stursova M."/>
            <person name="Weitz H."/>
            <person name="Taylor A."/>
            <person name="Grigoriev I.V."/>
            <person name="Nagy L.G."/>
            <person name="Martin F."/>
            <person name="Kauserud H."/>
        </authorList>
    </citation>
    <scope>NUCLEOTIDE SEQUENCE</scope>
    <source>
        <strain evidence="2">CBHHK002</strain>
    </source>
</reference>
<dbReference type="AlphaFoldDB" id="A0AAD7A352"/>
<dbReference type="Proteomes" id="UP001218218">
    <property type="component" value="Unassembled WGS sequence"/>
</dbReference>
<dbReference type="EMBL" id="JARIHO010000018">
    <property type="protein sequence ID" value="KAJ7348012.1"/>
    <property type="molecule type" value="Genomic_DNA"/>
</dbReference>
<proteinExistence type="predicted"/>
<organism evidence="2 3">
    <name type="scientific">Mycena albidolilacea</name>
    <dbReference type="NCBI Taxonomy" id="1033008"/>
    <lineage>
        <taxon>Eukaryota</taxon>
        <taxon>Fungi</taxon>
        <taxon>Dikarya</taxon>
        <taxon>Basidiomycota</taxon>
        <taxon>Agaricomycotina</taxon>
        <taxon>Agaricomycetes</taxon>
        <taxon>Agaricomycetidae</taxon>
        <taxon>Agaricales</taxon>
        <taxon>Marasmiineae</taxon>
        <taxon>Mycenaceae</taxon>
        <taxon>Mycena</taxon>
    </lineage>
</organism>
<protein>
    <submittedName>
        <fullName evidence="2">Uncharacterized protein</fullName>
    </submittedName>
</protein>
<keyword evidence="3" id="KW-1185">Reference proteome</keyword>
<comment type="caution">
    <text evidence="2">The sequence shown here is derived from an EMBL/GenBank/DDBJ whole genome shotgun (WGS) entry which is preliminary data.</text>
</comment>
<sequence length="310" mass="33941">MSATLGNHPLSTIFDANEESSRLSLDWITEHLVHHSETPQLNQLPTFNCDAQAPADGSDSPIHLANAAVSAGSSVPLADVRAAVRPIHSFNMSNGQQPFAEWHLFEKNLFHERNRLESALSHEHTAAFTASSMNNGAVSTASLTRSGAGLAPSPMFHDRSSVQSTSTEDLFVQLGLAEKKAVIDFLVVNAKSNLITLRALVSQHVGMSKRAEHRKLKDVATLRADFLSHRCTQACLIKSSEAIRAGISPDHVLNDTEYQEYSLVLNLKRKRVLAPEDPRAAKQPRTSVESHEADTSFPVILSQEEKDQIV</sequence>
<accession>A0AAD7A352</accession>
<evidence type="ECO:0000313" key="2">
    <source>
        <dbReference type="EMBL" id="KAJ7348012.1"/>
    </source>
</evidence>